<accession>A0A915YI15</accession>
<dbReference type="PROSITE" id="PS51725">
    <property type="entry name" value="ABM"/>
    <property type="match status" value="1"/>
</dbReference>
<evidence type="ECO:0000313" key="2">
    <source>
        <dbReference type="EMBL" id="BDS13278.1"/>
    </source>
</evidence>
<dbReference type="SUPFAM" id="SSF54909">
    <property type="entry name" value="Dimeric alpha+beta barrel"/>
    <property type="match status" value="1"/>
</dbReference>
<evidence type="ECO:0000313" key="3">
    <source>
        <dbReference type="Proteomes" id="UP001060919"/>
    </source>
</evidence>
<feature type="domain" description="ABM" evidence="1">
    <location>
        <begin position="2"/>
        <end position="92"/>
    </location>
</feature>
<name>A0A915YI15_9BACT</name>
<dbReference type="AlphaFoldDB" id="A0A915YI15"/>
<dbReference type="Pfam" id="PF03992">
    <property type="entry name" value="ABM"/>
    <property type="match status" value="1"/>
</dbReference>
<dbReference type="Proteomes" id="UP001060919">
    <property type="component" value="Chromosome"/>
</dbReference>
<keyword evidence="2" id="KW-0560">Oxidoreductase</keyword>
<dbReference type="InterPro" id="IPR007138">
    <property type="entry name" value="ABM_dom"/>
</dbReference>
<reference evidence="2" key="1">
    <citation type="submission" date="2022-09" db="EMBL/GenBank/DDBJ databases">
        <title>Aureispira anguillicida sp. nov., isolated from Leptocephalus of Japanese eel Anguilla japonica.</title>
        <authorList>
            <person name="Yuasa K."/>
            <person name="Mekata T."/>
            <person name="Ikunari K."/>
        </authorList>
    </citation>
    <scope>NUCLEOTIDE SEQUENCE</scope>
    <source>
        <strain evidence="2">EL160426</strain>
    </source>
</reference>
<protein>
    <submittedName>
        <fullName evidence="2">Antibiotic biosynthesis monooxygenase</fullName>
    </submittedName>
</protein>
<dbReference type="InterPro" id="IPR011008">
    <property type="entry name" value="Dimeric_a/b-barrel"/>
</dbReference>
<dbReference type="GO" id="GO:0004497">
    <property type="term" value="F:monooxygenase activity"/>
    <property type="evidence" value="ECO:0007669"/>
    <property type="project" value="UniProtKB-KW"/>
</dbReference>
<organism evidence="2 3">
    <name type="scientific">Aureispira anguillae</name>
    <dbReference type="NCBI Taxonomy" id="2864201"/>
    <lineage>
        <taxon>Bacteria</taxon>
        <taxon>Pseudomonadati</taxon>
        <taxon>Bacteroidota</taxon>
        <taxon>Saprospiria</taxon>
        <taxon>Saprospirales</taxon>
        <taxon>Saprospiraceae</taxon>
        <taxon>Aureispira</taxon>
    </lineage>
</organism>
<keyword evidence="2" id="KW-0503">Monooxygenase</keyword>
<dbReference type="Gene3D" id="3.30.70.100">
    <property type="match status" value="1"/>
</dbReference>
<sequence length="98" mass="11868">MVIRFVKMTFKEEYVEGFLEAVNQRKERIRNFEGCTYLQIVQDVHHPNIIFSHSHWDSEDDLNAYRHSDFFREIWVETKPKFAAKAEAWTVNNVYELK</sequence>
<proteinExistence type="predicted"/>
<keyword evidence="3" id="KW-1185">Reference proteome</keyword>
<evidence type="ECO:0000259" key="1">
    <source>
        <dbReference type="PROSITE" id="PS51725"/>
    </source>
</evidence>
<dbReference type="RefSeq" id="WP_264788565.1">
    <property type="nucleotide sequence ID" value="NZ_AP026867.1"/>
</dbReference>
<gene>
    <name evidence="2" type="ORF">AsAng_0040080</name>
</gene>
<dbReference type="KEGG" id="aup:AsAng_0040080"/>
<dbReference type="EMBL" id="AP026867">
    <property type="protein sequence ID" value="BDS13278.1"/>
    <property type="molecule type" value="Genomic_DNA"/>
</dbReference>